<dbReference type="AlphaFoldDB" id="A0A6G0VV20"/>
<name>A0A6G0VV20_APHCR</name>
<evidence type="ECO:0000256" key="1">
    <source>
        <dbReference type="SAM" id="Phobius"/>
    </source>
</evidence>
<feature type="transmembrane region" description="Helical" evidence="1">
    <location>
        <begin position="14"/>
        <end position="32"/>
    </location>
</feature>
<accession>A0A6G0VV20</accession>
<keyword evidence="1" id="KW-0812">Transmembrane</keyword>
<evidence type="ECO:0000313" key="3">
    <source>
        <dbReference type="Proteomes" id="UP000478052"/>
    </source>
</evidence>
<comment type="caution">
    <text evidence="2">The sequence shown here is derived from an EMBL/GenBank/DDBJ whole genome shotgun (WGS) entry which is preliminary data.</text>
</comment>
<reference evidence="2 3" key="1">
    <citation type="submission" date="2019-08" db="EMBL/GenBank/DDBJ databases">
        <title>Whole genome of Aphis craccivora.</title>
        <authorList>
            <person name="Voronova N.V."/>
            <person name="Shulinski R.S."/>
            <person name="Bandarenka Y.V."/>
            <person name="Zhorov D.G."/>
            <person name="Warner D."/>
        </authorList>
    </citation>
    <scope>NUCLEOTIDE SEQUENCE [LARGE SCALE GENOMIC DNA]</scope>
    <source>
        <strain evidence="2">180601</strain>
        <tissue evidence="2">Whole Body</tissue>
    </source>
</reference>
<protein>
    <submittedName>
        <fullName evidence="2">Uncharacterized protein</fullName>
    </submittedName>
</protein>
<dbReference type="EMBL" id="VUJU01011432">
    <property type="protein sequence ID" value="KAF0711037.1"/>
    <property type="molecule type" value="Genomic_DNA"/>
</dbReference>
<gene>
    <name evidence="2" type="ORF">FWK35_00031788</name>
</gene>
<organism evidence="2 3">
    <name type="scientific">Aphis craccivora</name>
    <name type="common">Cowpea aphid</name>
    <dbReference type="NCBI Taxonomy" id="307492"/>
    <lineage>
        <taxon>Eukaryota</taxon>
        <taxon>Metazoa</taxon>
        <taxon>Ecdysozoa</taxon>
        <taxon>Arthropoda</taxon>
        <taxon>Hexapoda</taxon>
        <taxon>Insecta</taxon>
        <taxon>Pterygota</taxon>
        <taxon>Neoptera</taxon>
        <taxon>Paraneoptera</taxon>
        <taxon>Hemiptera</taxon>
        <taxon>Sternorrhyncha</taxon>
        <taxon>Aphidomorpha</taxon>
        <taxon>Aphidoidea</taxon>
        <taxon>Aphididae</taxon>
        <taxon>Aphidini</taxon>
        <taxon>Aphis</taxon>
        <taxon>Aphis</taxon>
    </lineage>
</organism>
<dbReference type="Proteomes" id="UP000478052">
    <property type="component" value="Unassembled WGS sequence"/>
</dbReference>
<evidence type="ECO:0000313" key="2">
    <source>
        <dbReference type="EMBL" id="KAF0711037.1"/>
    </source>
</evidence>
<keyword evidence="3" id="KW-1185">Reference proteome</keyword>
<feature type="non-terminal residue" evidence="2">
    <location>
        <position position="1"/>
    </location>
</feature>
<keyword evidence="1" id="KW-1133">Transmembrane helix</keyword>
<proteinExistence type="predicted"/>
<keyword evidence="1" id="KW-0472">Membrane</keyword>
<sequence>TVILSNWRHARRNIKIHFFWTFEIVIVILVIADTHNKISKYIFFYTFCSTYSYWQQLFDYIFYFKFCKF</sequence>